<protein>
    <submittedName>
        <fullName evidence="1">Uncharacterized protein</fullName>
    </submittedName>
</protein>
<accession>A0A8X8Y6A8</accession>
<dbReference type="EMBL" id="PNBA02000004">
    <property type="protein sequence ID" value="KAG6427125.1"/>
    <property type="molecule type" value="Genomic_DNA"/>
</dbReference>
<dbReference type="AlphaFoldDB" id="A0A8X8Y6A8"/>
<dbReference type="Proteomes" id="UP000298416">
    <property type="component" value="Unassembled WGS sequence"/>
</dbReference>
<proteinExistence type="predicted"/>
<gene>
    <name evidence="1" type="ORF">SASPL_111365</name>
</gene>
<reference evidence="1" key="1">
    <citation type="submission" date="2018-01" db="EMBL/GenBank/DDBJ databases">
        <authorList>
            <person name="Mao J.F."/>
        </authorList>
    </citation>
    <scope>NUCLEOTIDE SEQUENCE</scope>
    <source>
        <strain evidence="1">Huo1</strain>
        <tissue evidence="1">Leaf</tissue>
    </source>
</reference>
<organism evidence="1">
    <name type="scientific">Salvia splendens</name>
    <name type="common">Scarlet sage</name>
    <dbReference type="NCBI Taxonomy" id="180675"/>
    <lineage>
        <taxon>Eukaryota</taxon>
        <taxon>Viridiplantae</taxon>
        <taxon>Streptophyta</taxon>
        <taxon>Embryophyta</taxon>
        <taxon>Tracheophyta</taxon>
        <taxon>Spermatophyta</taxon>
        <taxon>Magnoliopsida</taxon>
        <taxon>eudicotyledons</taxon>
        <taxon>Gunneridae</taxon>
        <taxon>Pentapetalae</taxon>
        <taxon>asterids</taxon>
        <taxon>lamiids</taxon>
        <taxon>Lamiales</taxon>
        <taxon>Lamiaceae</taxon>
        <taxon>Nepetoideae</taxon>
        <taxon>Mentheae</taxon>
        <taxon>Salviinae</taxon>
        <taxon>Salvia</taxon>
        <taxon>Salvia subgen. Calosphace</taxon>
        <taxon>core Calosphace</taxon>
    </lineage>
</organism>
<reference evidence="1" key="2">
    <citation type="submission" date="2020-08" db="EMBL/GenBank/DDBJ databases">
        <title>Plant Genome Project.</title>
        <authorList>
            <person name="Zhang R.-G."/>
        </authorList>
    </citation>
    <scope>NUCLEOTIDE SEQUENCE</scope>
    <source>
        <strain evidence="1">Huo1</strain>
        <tissue evidence="1">Leaf</tissue>
    </source>
</reference>
<evidence type="ECO:0000313" key="2">
    <source>
        <dbReference type="Proteomes" id="UP000298416"/>
    </source>
</evidence>
<keyword evidence="2" id="KW-1185">Reference proteome</keyword>
<sequence length="163" mass="17410">MAINRRPLPITGSRLPPANPLISATPPESALASDPSLLLSYRPVVGYAAVCAAVTPFFCSLSLSPSSSPITTPWSGHGAALSVGFGQVQPLLGLFPCRCSYRLTARCCQLHRRTAAAGAVQPGSPRGGPRHRRWSPRQLLGLKAKFFNSHCLEYFVESLGQLV</sequence>
<name>A0A8X8Y6A8_SALSN</name>
<comment type="caution">
    <text evidence="1">The sequence shown here is derived from an EMBL/GenBank/DDBJ whole genome shotgun (WGS) entry which is preliminary data.</text>
</comment>
<evidence type="ECO:0000313" key="1">
    <source>
        <dbReference type="EMBL" id="KAG6427125.1"/>
    </source>
</evidence>